<reference evidence="3" key="1">
    <citation type="submission" date="2018-04" db="EMBL/GenBank/DDBJ databases">
        <authorList>
            <person name="Liu S."/>
            <person name="Wang Z."/>
            <person name="Li J."/>
        </authorList>
    </citation>
    <scope>NUCLEOTIDE SEQUENCE [LARGE SCALE GENOMIC DNA]</scope>
    <source>
        <strain evidence="3">S1194</strain>
    </source>
</reference>
<dbReference type="AlphaFoldDB" id="A0A2U1SX33"/>
<gene>
    <name evidence="2" type="ORF">DF220_12560</name>
</gene>
<proteinExistence type="predicted"/>
<accession>A0A2U1SX33</accession>
<dbReference type="EMBL" id="QEEX01000002">
    <property type="protein sequence ID" value="PWB96195.1"/>
    <property type="molecule type" value="Genomic_DNA"/>
</dbReference>
<keyword evidence="1" id="KW-1133">Transmembrane helix</keyword>
<dbReference type="Proteomes" id="UP000244978">
    <property type="component" value="Unassembled WGS sequence"/>
</dbReference>
<name>A0A2U1SX33_9MICO</name>
<feature type="transmembrane region" description="Helical" evidence="1">
    <location>
        <begin position="229"/>
        <end position="248"/>
    </location>
</feature>
<feature type="transmembrane region" description="Helical" evidence="1">
    <location>
        <begin position="108"/>
        <end position="133"/>
    </location>
</feature>
<feature type="transmembrane region" description="Helical" evidence="1">
    <location>
        <begin position="33"/>
        <end position="55"/>
    </location>
</feature>
<comment type="caution">
    <text evidence="2">The sequence shown here is derived from an EMBL/GenBank/DDBJ whole genome shotgun (WGS) entry which is preliminary data.</text>
</comment>
<evidence type="ECO:0000313" key="2">
    <source>
        <dbReference type="EMBL" id="PWB96195.1"/>
    </source>
</evidence>
<keyword evidence="3" id="KW-1185">Reference proteome</keyword>
<feature type="transmembrane region" description="Helical" evidence="1">
    <location>
        <begin position="75"/>
        <end position="101"/>
    </location>
</feature>
<keyword evidence="1" id="KW-0472">Membrane</keyword>
<evidence type="ECO:0000256" key="1">
    <source>
        <dbReference type="SAM" id="Phobius"/>
    </source>
</evidence>
<evidence type="ECO:0000313" key="3">
    <source>
        <dbReference type="Proteomes" id="UP000244978"/>
    </source>
</evidence>
<sequence length="255" mass="27861">MSTLTTPQKSASAEARRIINVTKLHFTNAFPMMVLPLLILGFIFLVNYVIWLLIFTSIGASDAADVSEGMQFSGASLFIFVYMLVVAVQAVNLTFPFALGYGVTRRDFYLGSSVAFILLSFYYAAIMAILATIERATNGWGLGGHMFDVVYFGADDIGTRFVLYLFVFLFFFFIGAATASVYVRWKSNGMIAFFAVLTLIVLGAIVLITQTQSWPAVGEWFVTNGSLGVAAWSLLLTAAAAVAGFFLMRRATPKA</sequence>
<feature type="transmembrane region" description="Helical" evidence="1">
    <location>
        <begin position="161"/>
        <end position="183"/>
    </location>
</feature>
<dbReference type="RefSeq" id="WP_108998420.1">
    <property type="nucleotide sequence ID" value="NZ_QEEX01000002.1"/>
</dbReference>
<protein>
    <submittedName>
        <fullName evidence="2">ABC transporter permease</fullName>
    </submittedName>
</protein>
<keyword evidence="1" id="KW-0812">Transmembrane</keyword>
<feature type="transmembrane region" description="Helical" evidence="1">
    <location>
        <begin position="190"/>
        <end position="209"/>
    </location>
</feature>
<organism evidence="2 3">
    <name type="scientific">Homoserinimonas hongtaonis</name>
    <dbReference type="NCBI Taxonomy" id="2079791"/>
    <lineage>
        <taxon>Bacteria</taxon>
        <taxon>Bacillati</taxon>
        <taxon>Actinomycetota</taxon>
        <taxon>Actinomycetes</taxon>
        <taxon>Micrococcales</taxon>
        <taxon>Microbacteriaceae</taxon>
        <taxon>Homoserinimonas</taxon>
    </lineage>
</organism>